<dbReference type="GO" id="GO:0006414">
    <property type="term" value="P:translational elongation"/>
    <property type="evidence" value="ECO:0007669"/>
    <property type="project" value="TreeGrafter"/>
</dbReference>
<dbReference type="GO" id="GO:0005737">
    <property type="term" value="C:cytoplasm"/>
    <property type="evidence" value="ECO:0007669"/>
    <property type="project" value="TreeGrafter"/>
</dbReference>
<dbReference type="EMBL" id="BTGD01000003">
    <property type="protein sequence ID" value="GMM54561.1"/>
    <property type="molecule type" value="Genomic_DNA"/>
</dbReference>
<comment type="caution">
    <text evidence="3">The sequence shown here is derived from an EMBL/GenBank/DDBJ whole genome shotgun (WGS) entry which is preliminary data.</text>
</comment>
<evidence type="ECO:0000259" key="2">
    <source>
        <dbReference type="PROSITE" id="PS50405"/>
    </source>
</evidence>
<accession>A0AAV5RTT0</accession>
<name>A0AAV5RTT0_MAUHU</name>
<dbReference type="PANTHER" id="PTHR43986:SF1">
    <property type="entry name" value="ELONGATION FACTOR 1-GAMMA"/>
    <property type="match status" value="1"/>
</dbReference>
<dbReference type="SUPFAM" id="SSF47616">
    <property type="entry name" value="GST C-terminal domain-like"/>
    <property type="match status" value="1"/>
</dbReference>
<dbReference type="Pfam" id="PF00043">
    <property type="entry name" value="GST_C"/>
    <property type="match status" value="1"/>
</dbReference>
<dbReference type="InterPro" id="IPR036249">
    <property type="entry name" value="Thioredoxin-like_sf"/>
</dbReference>
<dbReference type="InterPro" id="IPR010987">
    <property type="entry name" value="Glutathione-S-Trfase_C-like"/>
</dbReference>
<dbReference type="AlphaFoldDB" id="A0AAV5RTT0"/>
<organism evidence="3 4">
    <name type="scientific">Maudiozyma humilis</name>
    <name type="common">Sour dough yeast</name>
    <name type="synonym">Kazachstania humilis</name>
    <dbReference type="NCBI Taxonomy" id="51915"/>
    <lineage>
        <taxon>Eukaryota</taxon>
        <taxon>Fungi</taxon>
        <taxon>Dikarya</taxon>
        <taxon>Ascomycota</taxon>
        <taxon>Saccharomycotina</taxon>
        <taxon>Saccharomycetes</taxon>
        <taxon>Saccharomycetales</taxon>
        <taxon>Saccharomycetaceae</taxon>
        <taxon>Maudiozyma</taxon>
    </lineage>
</organism>
<protein>
    <recommendedName>
        <fullName evidence="2">GST C-terminal domain-containing protein</fullName>
    </recommendedName>
</protein>
<dbReference type="PANTHER" id="PTHR43986">
    <property type="entry name" value="ELONGATION FACTOR 1-GAMMA"/>
    <property type="match status" value="1"/>
</dbReference>
<dbReference type="InterPro" id="IPR004045">
    <property type="entry name" value="Glutathione_S-Trfase_N"/>
</dbReference>
<proteinExistence type="inferred from homology"/>
<dbReference type="Gene3D" id="3.40.30.10">
    <property type="entry name" value="Glutaredoxin"/>
    <property type="match status" value="1"/>
</dbReference>
<keyword evidence="4" id="KW-1185">Reference proteome</keyword>
<dbReference type="Pfam" id="PF02798">
    <property type="entry name" value="GST_N"/>
    <property type="match status" value="1"/>
</dbReference>
<dbReference type="GO" id="GO:0005634">
    <property type="term" value="C:nucleus"/>
    <property type="evidence" value="ECO:0007669"/>
    <property type="project" value="TreeGrafter"/>
</dbReference>
<dbReference type="InterPro" id="IPR004046">
    <property type="entry name" value="GST_C"/>
</dbReference>
<dbReference type="Proteomes" id="UP001377567">
    <property type="component" value="Unassembled WGS sequence"/>
</dbReference>
<evidence type="ECO:0000256" key="1">
    <source>
        <dbReference type="RuleBase" id="RU003494"/>
    </source>
</evidence>
<reference evidence="3 4" key="1">
    <citation type="journal article" date="2023" name="Elife">
        <title>Identification of key yeast species and microbe-microbe interactions impacting larval growth of Drosophila in the wild.</title>
        <authorList>
            <person name="Mure A."/>
            <person name="Sugiura Y."/>
            <person name="Maeda R."/>
            <person name="Honda K."/>
            <person name="Sakurai N."/>
            <person name="Takahashi Y."/>
            <person name="Watada M."/>
            <person name="Katoh T."/>
            <person name="Gotoh A."/>
            <person name="Gotoh Y."/>
            <person name="Taniguchi I."/>
            <person name="Nakamura K."/>
            <person name="Hayashi T."/>
            <person name="Katayama T."/>
            <person name="Uemura T."/>
            <person name="Hattori Y."/>
        </authorList>
    </citation>
    <scope>NUCLEOTIDE SEQUENCE [LARGE SCALE GENOMIC DNA]</scope>
    <source>
        <strain evidence="3 4">KH-74</strain>
    </source>
</reference>
<dbReference type="InterPro" id="IPR050802">
    <property type="entry name" value="EF-GSTs"/>
</dbReference>
<evidence type="ECO:0000313" key="3">
    <source>
        <dbReference type="EMBL" id="GMM54561.1"/>
    </source>
</evidence>
<dbReference type="SFLD" id="SFLDS00019">
    <property type="entry name" value="Glutathione_Transferase_(cytos"/>
    <property type="match status" value="1"/>
</dbReference>
<dbReference type="InterPro" id="IPR040079">
    <property type="entry name" value="Glutathione_S-Trfase"/>
</dbReference>
<gene>
    <name evidence="3" type="ORF">DAKH74_011770</name>
</gene>
<evidence type="ECO:0000313" key="4">
    <source>
        <dbReference type="Proteomes" id="UP001377567"/>
    </source>
</evidence>
<dbReference type="InterPro" id="IPR036282">
    <property type="entry name" value="Glutathione-S-Trfase_C_sf"/>
</dbReference>
<dbReference type="Gene3D" id="1.20.1050.10">
    <property type="match status" value="1"/>
</dbReference>
<feature type="domain" description="GST C-terminal" evidence="2">
    <location>
        <begin position="92"/>
        <end position="216"/>
    </location>
</feature>
<comment type="similarity">
    <text evidence="1">Belongs to the GST superfamily.</text>
</comment>
<sequence length="221" mass="25315">MADQKNILYTHDIYIRTIVPECLINFFNLDFEIVEIDSAKEKFVKDFPIRTVPSIITAGGRKFFEQQAVNDYLIGLSGNKKEMALLLGDGDNLDHRTEITMITSFSGSDYLNVLAAYAKPYLGMLPYNKEAEDIALEKLANMHRFYEEKLANQQFLTGDHITLADLVTATSMKLGFAVTYGKEWRAEHKALSDWFDRVIHSKYLETHFKNFKWTDSPAALP</sequence>
<dbReference type="PROSITE" id="PS50405">
    <property type="entry name" value="GST_CTER"/>
    <property type="match status" value="1"/>
</dbReference>
<dbReference type="SUPFAM" id="SSF52833">
    <property type="entry name" value="Thioredoxin-like"/>
    <property type="match status" value="1"/>
</dbReference>